<protein>
    <recommendedName>
        <fullName evidence="3">Integrase catalytic domain-containing protein</fullName>
    </recommendedName>
</protein>
<evidence type="ECO:0000259" key="3">
    <source>
        <dbReference type="PROSITE" id="PS50994"/>
    </source>
</evidence>
<dbReference type="Gene3D" id="3.30.420.10">
    <property type="entry name" value="Ribonuclease H-like superfamily/Ribonuclease H"/>
    <property type="match status" value="1"/>
</dbReference>
<feature type="region of interest" description="Disordered" evidence="2">
    <location>
        <begin position="880"/>
        <end position="901"/>
    </location>
</feature>
<dbReference type="InterPro" id="IPR001584">
    <property type="entry name" value="Integrase_cat-core"/>
</dbReference>
<feature type="region of interest" description="Disordered" evidence="2">
    <location>
        <begin position="1"/>
        <end position="126"/>
    </location>
</feature>
<keyword evidence="5" id="KW-1185">Reference proteome</keyword>
<feature type="region of interest" description="Disordered" evidence="2">
    <location>
        <begin position="1472"/>
        <end position="1521"/>
    </location>
</feature>
<feature type="compositionally biased region" description="Basic and acidic residues" evidence="2">
    <location>
        <begin position="558"/>
        <end position="577"/>
    </location>
</feature>
<dbReference type="GO" id="GO:0015074">
    <property type="term" value="P:DNA integration"/>
    <property type="evidence" value="ECO:0007669"/>
    <property type="project" value="InterPro"/>
</dbReference>
<dbReference type="Proteomes" id="UP000601435">
    <property type="component" value="Unassembled WGS sequence"/>
</dbReference>
<gene>
    <name evidence="4" type="ORF">SNEC2469_LOCUS28357</name>
</gene>
<feature type="region of interest" description="Disordered" evidence="2">
    <location>
        <begin position="506"/>
        <end position="594"/>
    </location>
</feature>
<dbReference type="GO" id="GO:0003676">
    <property type="term" value="F:nucleic acid binding"/>
    <property type="evidence" value="ECO:0007669"/>
    <property type="project" value="InterPro"/>
</dbReference>
<evidence type="ECO:0000256" key="1">
    <source>
        <dbReference type="SAM" id="Coils"/>
    </source>
</evidence>
<dbReference type="OrthoDB" id="1737296at2759"/>
<feature type="compositionally biased region" description="Basic and acidic residues" evidence="2">
    <location>
        <begin position="112"/>
        <end position="123"/>
    </location>
</feature>
<reference evidence="4" key="1">
    <citation type="submission" date="2021-02" db="EMBL/GenBank/DDBJ databases">
        <authorList>
            <person name="Dougan E. K."/>
            <person name="Rhodes N."/>
            <person name="Thang M."/>
            <person name="Chan C."/>
        </authorList>
    </citation>
    <scope>NUCLEOTIDE SEQUENCE</scope>
</reference>
<sequence>MEASGDGSEERREDPTAELVAPGLQLDQAELDVEARGTGDQMRMVEDEVLEPPYGEPELVEPNPADVSPGPVEGAQPGVDEGEPRGEETLASLRHPEAVSTAPAEESPESWGRSESRQSEESSRLQQLTSVLETLVQGQQALNNRLERVEEVRSSHSWRSAESSQGLRWVDQTALDRWYTEATARAAASGHRDASMYIASRLDGSFVFVRSEAQALQDRAAQQRSEAQGVGRKRGVEEAKLAGGGDSSVTEELVGATAAPTPQPTLPPGTKLQEEPPSLQEPSRHITELPALAEPRQRSQGAVLAGDWLAAVAPLMRQLCSSAQTWWAQNLKEAEDHYERWLRATPQQRLQVKASAMAKSFDAGKYCLVEQRGVQLLLKAVPDSFRTDLIATRTLAVNAIVFAILCRWQPGGKLERAQVLDYLVHPEASSSVEETVEGIRKWRRMVLRASELGAVLPDSSLLLKGLDLLTQPGLGDHPVVSFRVAAYRNESGVDFAPTQALRPRLRSWLRPKRPRAAAAKTAATKAEEKEGQAAAAPSAKSADSGAKGGAPGRVARPSPERVSEVFGRSVEEPERTGLLDTGASTSMRRARPGELDEGCELRNVNLAVGTVKLFVNSGGTLLSTEDIDPLVSVADLVDMGCQLSWCGNECLLTHPVRGTIRPSTFNKCPEVPYELALELIGDVEAYRRAQRVVIKALREEAASLSSQDFVVLQHRLCQVAQGDAKVGVLMSAWLSHKFGDFPACVVDDLALQSNHCGAGAESKWNRRIRRACERDGAFVVMGHPRAFKEASKPCVVLDVEAKELCEPVTCSFARVVAERQLNRVLCKGKVDMFTNAELTISLGDVTAAIVWKGAFSPGCTVVWCLVGCYSVPELAVKPQRDQVTAQEPPQEVSGEAEVPDLPSDVDCEEYVPSLPGEPLLDADLDGLWAHEEEGPVEWEQVEEGSRELVRAADAELREEETMSREWADQEKEHLEASKMFELPFVVPLPNKREETVLDGIAFMITQIQALGYCVTRLHSDKGREFCNKRLRSFLRYRGIFKTTSEGDHYQQNGRVEGMINRIKRQARVLMTAASVEHQYWPFALQHVASRMRSRLSAVLGGPPTNVLPFGTKVYVRKVTRSLCAETSRLMNVIAGKTWPLQVLKPFELDPRKFHASQPWEKGSRVILVAYSLTAIQRAEPSTVGKLRQAGFALPRDLPFGNGDSLECAEREPTVQIEELDTFPCSDKGQKAGDEERGLCAEGLPKTCHRVAKLDTNDRADVAMQTPVWRQRFTVLNDEQAEQARRNSPLSAFVLSMYLARNRSWQESPELEVIWEGYENPVHSMVRIGYEEPKWYFIESMMAMEAQAQKFHRRVRCREVLQDALVTTQEEALRYESWKWRDPSRGGGSTSPGALWLGMGLIVLDHAGRGETLSEFPQELPMSDELAEAVHWASTQVPYSEGRGFVEGEVHQGIRLYEQGVTPERFLALREQVSGTVDPPRMSRRGDSEFAREVEQAEAEHQLQREREVKDSSDEGEGWSDDGIAAADWEDLEGGPVKEEADFFEVPAEGSRLHQAQASPPGDQVEMCELVAAAVPLAFDEAAREELDRSQLRLQALIKRESNLHVQAVVCDSANGGERVESLRSAAQQVEQATQDLQQSYDEVLQTHVVPNAIVERDPSEWIDPMREEYEGLQKAVKPLDEATLEQWRRDGTPCEVIPAKVICSIKAPKGRRKVRCVCCGNFARSDRRSRADTYSGGIDAVTLRTLLRFAGLRRLDLGIIDVKQAFLTAPLLSNGVQIVVMTPAMFRRHRICEEKYWSVHQALYGLTISPRSWSVHRDGTLTELRFEVDGAPVRVRPMTSDPNIWTVYREEDYSVVVYLALYVDDMLAVGATSHVQQTLDKLCQVWKCTEPVLLSETGSVTFNGFEVSSGSDGTLYVHQTRYIQELLQRYEVGEPLQVPCEGQPQTPDEEDKEGFEGRVQKAQQLGGELLWLSTHSRCDLAYSVSVISAWMTKHPAAAIERGLKVLRYLKAYPELCLKYGAAPNDKGPEGVLKVERSEDVVEGYSDASFAPESSRSHGAFLTVWAGATINWCSKKQAYMTMSTCESELGALSDSGQAVMSICPLINEFLGGRAMVPPIALLQEREDSILRARVVLYTDNTASVAVVSLPGGTWRTRHLRIKGAWLQEQVVRGWIVTHLPGASLCADALTKALPRERFHLLLRLCELATLPGDRVAVLRNTESLRRALAVLIVATCAQGAAGQPNVEDETNVVRWFWVVMLVAVVSVWEGVKVVVRRLAVNATNRTMPRPGILWSYEDYAEGIGIFVGDGVAGTFTTPAI</sequence>
<evidence type="ECO:0000313" key="4">
    <source>
        <dbReference type="EMBL" id="CAE7873630.1"/>
    </source>
</evidence>
<dbReference type="PANTHER" id="PTHR11439:SF467">
    <property type="entry name" value="INTEGRASE CATALYTIC DOMAIN-CONTAINING PROTEIN"/>
    <property type="match status" value="1"/>
</dbReference>
<dbReference type="InterPro" id="IPR012337">
    <property type="entry name" value="RNaseH-like_sf"/>
</dbReference>
<evidence type="ECO:0000313" key="5">
    <source>
        <dbReference type="Proteomes" id="UP000601435"/>
    </source>
</evidence>
<dbReference type="Pfam" id="PF07727">
    <property type="entry name" value="RVT_2"/>
    <property type="match status" value="1"/>
</dbReference>
<name>A0A813APF0_9DINO</name>
<dbReference type="InterPro" id="IPR013103">
    <property type="entry name" value="RVT_2"/>
</dbReference>
<dbReference type="PANTHER" id="PTHR11439">
    <property type="entry name" value="GAG-POL-RELATED RETROTRANSPOSON"/>
    <property type="match status" value="1"/>
</dbReference>
<proteinExistence type="predicted"/>
<dbReference type="EMBL" id="CAJNJA010061453">
    <property type="protein sequence ID" value="CAE7873630.1"/>
    <property type="molecule type" value="Genomic_DNA"/>
</dbReference>
<dbReference type="InterPro" id="IPR036397">
    <property type="entry name" value="RNaseH_sf"/>
</dbReference>
<feature type="coiled-coil region" evidence="1">
    <location>
        <begin position="1579"/>
        <end position="1646"/>
    </location>
</feature>
<dbReference type="CDD" id="cd09272">
    <property type="entry name" value="RNase_HI_RT_Ty1"/>
    <property type="match status" value="1"/>
</dbReference>
<feature type="compositionally biased region" description="Low complexity" evidence="2">
    <location>
        <begin position="532"/>
        <end position="545"/>
    </location>
</feature>
<dbReference type="PROSITE" id="PS50994">
    <property type="entry name" value="INTEGRASE"/>
    <property type="match status" value="1"/>
</dbReference>
<feature type="region of interest" description="Disordered" evidence="2">
    <location>
        <begin position="219"/>
        <end position="283"/>
    </location>
</feature>
<feature type="non-terminal residue" evidence="4">
    <location>
        <position position="1"/>
    </location>
</feature>
<accession>A0A813APF0</accession>
<comment type="caution">
    <text evidence="4">The sequence shown here is derived from an EMBL/GenBank/DDBJ whole genome shotgun (WGS) entry which is preliminary data.</text>
</comment>
<feature type="compositionally biased region" description="Basic and acidic residues" evidence="2">
    <location>
        <begin position="1483"/>
        <end position="1512"/>
    </location>
</feature>
<organism evidence="4 5">
    <name type="scientific">Symbiodinium necroappetens</name>
    <dbReference type="NCBI Taxonomy" id="1628268"/>
    <lineage>
        <taxon>Eukaryota</taxon>
        <taxon>Sar</taxon>
        <taxon>Alveolata</taxon>
        <taxon>Dinophyceae</taxon>
        <taxon>Suessiales</taxon>
        <taxon>Symbiodiniaceae</taxon>
        <taxon>Symbiodinium</taxon>
    </lineage>
</organism>
<evidence type="ECO:0000256" key="2">
    <source>
        <dbReference type="SAM" id="MobiDB-lite"/>
    </source>
</evidence>
<dbReference type="SUPFAM" id="SSF53098">
    <property type="entry name" value="Ribonuclease H-like"/>
    <property type="match status" value="1"/>
</dbReference>
<keyword evidence="1" id="KW-0175">Coiled coil</keyword>
<feature type="compositionally biased region" description="Basic residues" evidence="2">
    <location>
        <begin position="506"/>
        <end position="515"/>
    </location>
</feature>
<feature type="domain" description="Integrase catalytic" evidence="3">
    <location>
        <begin position="931"/>
        <end position="1111"/>
    </location>
</feature>